<dbReference type="PANTHER" id="PTHR33383">
    <property type="entry name" value="MEMBRANE PROTEIN INSERTION EFFICIENCY FACTOR-RELATED"/>
    <property type="match status" value="1"/>
</dbReference>
<dbReference type="SMART" id="SM01234">
    <property type="entry name" value="Haemolytic"/>
    <property type="match status" value="1"/>
</dbReference>
<dbReference type="PANTHER" id="PTHR33383:SF1">
    <property type="entry name" value="MEMBRANE PROTEIN INSERTION EFFICIENCY FACTOR-RELATED"/>
    <property type="match status" value="1"/>
</dbReference>
<keyword evidence="1" id="KW-0472">Membrane</keyword>
<evidence type="ECO:0000256" key="1">
    <source>
        <dbReference type="HAMAP-Rule" id="MF_00386"/>
    </source>
</evidence>
<dbReference type="AlphaFoldDB" id="A0A4Z0MUR6"/>
<keyword evidence="1" id="KW-1003">Cell membrane</keyword>
<dbReference type="Pfam" id="PF01809">
    <property type="entry name" value="YidD"/>
    <property type="match status" value="1"/>
</dbReference>
<dbReference type="EMBL" id="SRKZ01000001">
    <property type="protein sequence ID" value="TGD83046.1"/>
    <property type="molecule type" value="Genomic_DNA"/>
</dbReference>
<protein>
    <recommendedName>
        <fullName evidence="1">Putative membrane protein insertion efficiency factor</fullName>
    </recommendedName>
</protein>
<comment type="similarity">
    <text evidence="1">Belongs to the UPF0161 family.</text>
</comment>
<dbReference type="NCBIfam" id="TIGR00278">
    <property type="entry name" value="membrane protein insertion efficiency factor YidD"/>
    <property type="match status" value="1"/>
</dbReference>
<evidence type="ECO:0000313" key="2">
    <source>
        <dbReference type="EMBL" id="TGD83046.1"/>
    </source>
</evidence>
<dbReference type="OrthoDB" id="9801753at2"/>
<comment type="function">
    <text evidence="1">Could be involved in insertion of integral membrane proteins into the membrane.</text>
</comment>
<dbReference type="RefSeq" id="WP_135529201.1">
    <property type="nucleotide sequence ID" value="NZ_SRKZ01000001.1"/>
</dbReference>
<gene>
    <name evidence="2" type="primary">yidD</name>
    <name evidence="2" type="ORF">EU557_04500</name>
</gene>
<reference evidence="2 3" key="1">
    <citation type="submission" date="2019-04" db="EMBL/GenBank/DDBJ databases">
        <authorList>
            <person name="Feng G."/>
            <person name="Zhang J."/>
            <person name="Zhu H."/>
        </authorList>
    </citation>
    <scope>NUCLEOTIDE SEQUENCE [LARGE SCALE GENOMIC DNA]</scope>
    <source>
        <strain evidence="2 3">JCM 19491</strain>
    </source>
</reference>
<sequence length="73" mass="8335">MSYLFRQLLLGLLWVYRHLISPLTPASCRYMPTCSAYAVQAIHKYGPWRGGQLALRRISRCHPWGGSGYDPVP</sequence>
<evidence type="ECO:0000313" key="3">
    <source>
        <dbReference type="Proteomes" id="UP000298284"/>
    </source>
</evidence>
<dbReference type="HAMAP" id="MF_00386">
    <property type="entry name" value="UPF0161_YidD"/>
    <property type="match status" value="1"/>
</dbReference>
<name>A0A4Z0MUR6_9BACT</name>
<accession>A0A4Z0MUR6</accession>
<keyword evidence="3" id="KW-1185">Reference proteome</keyword>
<comment type="caution">
    <text evidence="2">The sequence shown here is derived from an EMBL/GenBank/DDBJ whole genome shotgun (WGS) entry which is preliminary data.</text>
</comment>
<dbReference type="InterPro" id="IPR002696">
    <property type="entry name" value="Membr_insert_effic_factor_YidD"/>
</dbReference>
<dbReference type="GO" id="GO:0005886">
    <property type="term" value="C:plasma membrane"/>
    <property type="evidence" value="ECO:0007669"/>
    <property type="project" value="UniProtKB-SubCell"/>
</dbReference>
<proteinExistence type="inferred from homology"/>
<comment type="subcellular location">
    <subcellularLocation>
        <location evidence="1">Cell membrane</location>
        <topology evidence="1">Peripheral membrane protein</topology>
        <orientation evidence="1">Cytoplasmic side</orientation>
    </subcellularLocation>
</comment>
<dbReference type="Proteomes" id="UP000298284">
    <property type="component" value="Unassembled WGS sequence"/>
</dbReference>
<organism evidence="2 3">
    <name type="scientific">Hymenobacter wooponensis</name>
    <dbReference type="NCBI Taxonomy" id="1525360"/>
    <lineage>
        <taxon>Bacteria</taxon>
        <taxon>Pseudomonadati</taxon>
        <taxon>Bacteroidota</taxon>
        <taxon>Cytophagia</taxon>
        <taxon>Cytophagales</taxon>
        <taxon>Hymenobacteraceae</taxon>
        <taxon>Hymenobacter</taxon>
    </lineage>
</organism>